<dbReference type="InterPro" id="IPR011990">
    <property type="entry name" value="TPR-like_helical_dom_sf"/>
</dbReference>
<dbReference type="SUPFAM" id="SSF47384">
    <property type="entry name" value="Homodimeric domain of signal transducing histidine kinase"/>
    <property type="match status" value="1"/>
</dbReference>
<dbReference type="PROSITE" id="PS50293">
    <property type="entry name" value="TPR_REGION"/>
    <property type="match status" value="1"/>
</dbReference>
<feature type="chain" id="PRO_5015895774" description="histidine kinase" evidence="9">
    <location>
        <begin position="26"/>
        <end position="715"/>
    </location>
</feature>
<evidence type="ECO:0000256" key="1">
    <source>
        <dbReference type="ARBA" id="ARBA00000085"/>
    </source>
</evidence>
<keyword evidence="5" id="KW-0418">Kinase</keyword>
<keyword evidence="6" id="KW-0902">Two-component regulatory system</keyword>
<dbReference type="SMART" id="SM00028">
    <property type="entry name" value="TPR"/>
    <property type="match status" value="5"/>
</dbReference>
<dbReference type="CDD" id="cd00082">
    <property type="entry name" value="HisKA"/>
    <property type="match status" value="1"/>
</dbReference>
<dbReference type="PANTHER" id="PTHR43711">
    <property type="entry name" value="TWO-COMPONENT HISTIDINE KINASE"/>
    <property type="match status" value="1"/>
</dbReference>
<keyword evidence="3" id="KW-0597">Phosphoprotein</keyword>
<feature type="domain" description="Histidine kinase" evidence="10">
    <location>
        <begin position="495"/>
        <end position="713"/>
    </location>
</feature>
<evidence type="ECO:0000256" key="2">
    <source>
        <dbReference type="ARBA" id="ARBA00012438"/>
    </source>
</evidence>
<reference evidence="11 12" key="1">
    <citation type="submission" date="2018-05" db="EMBL/GenBank/DDBJ databases">
        <title>Marinifilum breve JC075T sp. nov., a marine bacterium isolated from Yongle Blue Hole in the South China Sea.</title>
        <authorList>
            <person name="Fu T."/>
        </authorList>
    </citation>
    <scope>NUCLEOTIDE SEQUENCE [LARGE SCALE GENOMIC DNA]</scope>
    <source>
        <strain evidence="11 12">JC075</strain>
    </source>
</reference>
<dbReference type="InterPro" id="IPR019734">
    <property type="entry name" value="TPR_rpt"/>
</dbReference>
<proteinExistence type="predicted"/>
<evidence type="ECO:0000256" key="7">
    <source>
        <dbReference type="PROSITE-ProRule" id="PRU00339"/>
    </source>
</evidence>
<evidence type="ECO:0000313" key="12">
    <source>
        <dbReference type="Proteomes" id="UP000248079"/>
    </source>
</evidence>
<organism evidence="11 12">
    <name type="scientific">Marinifilum breve</name>
    <dbReference type="NCBI Taxonomy" id="2184082"/>
    <lineage>
        <taxon>Bacteria</taxon>
        <taxon>Pseudomonadati</taxon>
        <taxon>Bacteroidota</taxon>
        <taxon>Bacteroidia</taxon>
        <taxon>Marinilabiliales</taxon>
        <taxon>Marinifilaceae</taxon>
    </lineage>
</organism>
<feature type="repeat" description="TPR" evidence="7">
    <location>
        <begin position="285"/>
        <end position="318"/>
    </location>
</feature>
<keyword evidence="8" id="KW-0472">Membrane</keyword>
<name>A0A2V4A2A9_9BACT</name>
<dbReference type="InterPro" id="IPR036097">
    <property type="entry name" value="HisK_dim/P_sf"/>
</dbReference>
<dbReference type="InterPro" id="IPR004358">
    <property type="entry name" value="Sig_transdc_His_kin-like_C"/>
</dbReference>
<dbReference type="Gene3D" id="3.30.565.10">
    <property type="entry name" value="Histidine kinase-like ATPase, C-terminal domain"/>
    <property type="match status" value="1"/>
</dbReference>
<protein>
    <recommendedName>
        <fullName evidence="2">histidine kinase</fullName>
        <ecNumber evidence="2">2.7.13.3</ecNumber>
    </recommendedName>
</protein>
<evidence type="ECO:0000256" key="3">
    <source>
        <dbReference type="ARBA" id="ARBA00022553"/>
    </source>
</evidence>
<feature type="signal peptide" evidence="9">
    <location>
        <begin position="1"/>
        <end position="25"/>
    </location>
</feature>
<dbReference type="SUPFAM" id="SSF55874">
    <property type="entry name" value="ATPase domain of HSP90 chaperone/DNA topoisomerase II/histidine kinase"/>
    <property type="match status" value="1"/>
</dbReference>
<dbReference type="SMART" id="SM00388">
    <property type="entry name" value="HisKA"/>
    <property type="match status" value="1"/>
</dbReference>
<feature type="transmembrane region" description="Helical" evidence="8">
    <location>
        <begin position="446"/>
        <end position="463"/>
    </location>
</feature>
<dbReference type="EMBL" id="QFLI01000001">
    <property type="protein sequence ID" value="PXY02791.1"/>
    <property type="molecule type" value="Genomic_DNA"/>
</dbReference>
<dbReference type="Pfam" id="PF00512">
    <property type="entry name" value="HisKA"/>
    <property type="match status" value="1"/>
</dbReference>
<dbReference type="PROSITE" id="PS50005">
    <property type="entry name" value="TPR"/>
    <property type="match status" value="3"/>
</dbReference>
<evidence type="ECO:0000313" key="11">
    <source>
        <dbReference type="EMBL" id="PXY02791.1"/>
    </source>
</evidence>
<dbReference type="InterPro" id="IPR005467">
    <property type="entry name" value="His_kinase_dom"/>
</dbReference>
<dbReference type="InterPro" id="IPR003594">
    <property type="entry name" value="HATPase_dom"/>
</dbReference>
<evidence type="ECO:0000256" key="6">
    <source>
        <dbReference type="ARBA" id="ARBA00023012"/>
    </source>
</evidence>
<dbReference type="CDD" id="cd00075">
    <property type="entry name" value="HATPase"/>
    <property type="match status" value="1"/>
</dbReference>
<dbReference type="PRINTS" id="PR00344">
    <property type="entry name" value="BCTRLSENSOR"/>
</dbReference>
<keyword evidence="8" id="KW-0812">Transmembrane</keyword>
<dbReference type="InterPro" id="IPR036890">
    <property type="entry name" value="HATPase_C_sf"/>
</dbReference>
<evidence type="ECO:0000259" key="10">
    <source>
        <dbReference type="PROSITE" id="PS50109"/>
    </source>
</evidence>
<dbReference type="SMART" id="SM00387">
    <property type="entry name" value="HATPase_c"/>
    <property type="match status" value="1"/>
</dbReference>
<feature type="repeat" description="TPR" evidence="7">
    <location>
        <begin position="205"/>
        <end position="238"/>
    </location>
</feature>
<keyword evidence="12" id="KW-1185">Reference proteome</keyword>
<dbReference type="AlphaFoldDB" id="A0A2V4A2A9"/>
<dbReference type="InterPro" id="IPR050736">
    <property type="entry name" value="Sensor_HK_Regulatory"/>
</dbReference>
<dbReference type="Gene3D" id="1.25.40.10">
    <property type="entry name" value="Tetratricopeptide repeat domain"/>
    <property type="match status" value="1"/>
</dbReference>
<evidence type="ECO:0000256" key="9">
    <source>
        <dbReference type="SAM" id="SignalP"/>
    </source>
</evidence>
<dbReference type="EC" id="2.7.13.3" evidence="2"/>
<dbReference type="Pfam" id="PF13424">
    <property type="entry name" value="TPR_12"/>
    <property type="match status" value="2"/>
</dbReference>
<sequence>MLVSMNKLLLLLLFIGLSLSSFSEAQNKVDSLSKLLSFTKNDEEKAHIYSQLAKEYYYKDLNQLIYYARKADSLAAIYKIDSTRIKALNHLCYAYINSGKRKEALNFNNLALTLAKEKKLEKEFYYASYFKGYYYYSGGVADSSLIYLDKAYNGASLMNDPYLKLRCLNIIAANYLNQGDYNKALNNFTRAYHIADSLKNEKQLLNLSLNIGTTLLYNEDLEQAIEYFQKVLLLSDPNQMNIAVATAYNNLGACYSRMADHEKAISYFEKALPAFIKINNRFQIAQAYANLGQSNYFLNNIEEANYYLNEAVKINRENNLSNQLIVNLIILARLQIIKKEFTKAKESLQEANKLSKTYNINYNKSDLLKAYSFYYSSINNFEKALEYKELELIHRDSVFNESKQKQITELETKFKTQLKEKENDNLKKDLSLQQLKTAKQTQIRNFLIAFALLVIVIIGILLNRARIKKIAHKIIEQQKNELEVANKTKDKLFSIIAHDLRSPFNTIIGFSDFLHSDYDNLNDHERKLQISDIKNASHSAYNLLDNLLTWARIQQGNIKVKPEILPLNKLIETSISNYRSSAKLKDIELSYEYNDLIDVHTDQYSIELILGNLISNAIKFTPFGGGISISSEIQDDMAVVKVKDTGIGLSHEAVEKIFKKGETYTSTGTNQEKGSGLGLVLCKEFIEMNGGEIWFCNESQKGACFAFSIKLHQKS</sequence>
<dbReference type="Pfam" id="PF02518">
    <property type="entry name" value="HATPase_c"/>
    <property type="match status" value="1"/>
</dbReference>
<dbReference type="OrthoDB" id="1116352at2"/>
<dbReference type="SUPFAM" id="SSF48452">
    <property type="entry name" value="TPR-like"/>
    <property type="match status" value="2"/>
</dbReference>
<dbReference type="Gene3D" id="1.10.287.130">
    <property type="match status" value="1"/>
</dbReference>
<evidence type="ECO:0000256" key="8">
    <source>
        <dbReference type="SAM" id="Phobius"/>
    </source>
</evidence>
<comment type="caution">
    <text evidence="11">The sequence shown here is derived from an EMBL/GenBank/DDBJ whole genome shotgun (WGS) entry which is preliminary data.</text>
</comment>
<evidence type="ECO:0000256" key="5">
    <source>
        <dbReference type="ARBA" id="ARBA00022777"/>
    </source>
</evidence>
<dbReference type="InterPro" id="IPR003661">
    <property type="entry name" value="HisK_dim/P_dom"/>
</dbReference>
<evidence type="ECO:0000256" key="4">
    <source>
        <dbReference type="ARBA" id="ARBA00022679"/>
    </source>
</evidence>
<keyword evidence="9" id="KW-0732">Signal</keyword>
<comment type="catalytic activity">
    <reaction evidence="1">
        <text>ATP + protein L-histidine = ADP + protein N-phospho-L-histidine.</text>
        <dbReference type="EC" id="2.7.13.3"/>
    </reaction>
</comment>
<gene>
    <name evidence="11" type="ORF">DF185_01480</name>
</gene>
<dbReference type="PANTHER" id="PTHR43711:SF31">
    <property type="entry name" value="HISTIDINE KINASE"/>
    <property type="match status" value="1"/>
</dbReference>
<feature type="repeat" description="TPR" evidence="7">
    <location>
        <begin position="245"/>
        <end position="278"/>
    </location>
</feature>
<accession>A0A2V4A2A9</accession>
<dbReference type="GO" id="GO:0000155">
    <property type="term" value="F:phosphorelay sensor kinase activity"/>
    <property type="evidence" value="ECO:0007669"/>
    <property type="project" value="InterPro"/>
</dbReference>
<keyword evidence="4" id="KW-0808">Transferase</keyword>
<dbReference type="Proteomes" id="UP000248079">
    <property type="component" value="Unassembled WGS sequence"/>
</dbReference>
<keyword evidence="7" id="KW-0802">TPR repeat</keyword>
<dbReference type="PROSITE" id="PS50109">
    <property type="entry name" value="HIS_KIN"/>
    <property type="match status" value="1"/>
</dbReference>
<keyword evidence="8" id="KW-1133">Transmembrane helix</keyword>